<sequence>MAQERIYSSLCYCFWLAGDDISCAVMVLTLDRCRLCVILTCGQPHSTGHGKLYQKTGACFCCRMTCSFPVWTKLNSQ</sequence>
<organism evidence="1">
    <name type="scientific">Anguilla anguilla</name>
    <name type="common">European freshwater eel</name>
    <name type="synonym">Muraena anguilla</name>
    <dbReference type="NCBI Taxonomy" id="7936"/>
    <lineage>
        <taxon>Eukaryota</taxon>
        <taxon>Metazoa</taxon>
        <taxon>Chordata</taxon>
        <taxon>Craniata</taxon>
        <taxon>Vertebrata</taxon>
        <taxon>Euteleostomi</taxon>
        <taxon>Actinopterygii</taxon>
        <taxon>Neopterygii</taxon>
        <taxon>Teleostei</taxon>
        <taxon>Anguilliformes</taxon>
        <taxon>Anguillidae</taxon>
        <taxon>Anguilla</taxon>
    </lineage>
</organism>
<protein>
    <submittedName>
        <fullName evidence="1">Uncharacterized protein</fullName>
    </submittedName>
</protein>
<name>A0A0E9WNK4_ANGAN</name>
<reference evidence="1" key="1">
    <citation type="submission" date="2014-11" db="EMBL/GenBank/DDBJ databases">
        <authorList>
            <person name="Amaro Gonzalez C."/>
        </authorList>
    </citation>
    <scope>NUCLEOTIDE SEQUENCE</scope>
</reference>
<dbReference type="AlphaFoldDB" id="A0A0E9WNK4"/>
<accession>A0A0E9WNK4</accession>
<reference evidence="1" key="2">
    <citation type="journal article" date="2015" name="Fish Shellfish Immunol.">
        <title>Early steps in the European eel (Anguilla anguilla)-Vibrio vulnificus interaction in the gills: Role of the RtxA13 toxin.</title>
        <authorList>
            <person name="Callol A."/>
            <person name="Pajuelo D."/>
            <person name="Ebbesson L."/>
            <person name="Teles M."/>
            <person name="MacKenzie S."/>
            <person name="Amaro C."/>
        </authorList>
    </citation>
    <scope>NUCLEOTIDE SEQUENCE</scope>
</reference>
<evidence type="ECO:0000313" key="1">
    <source>
        <dbReference type="EMBL" id="JAH91932.1"/>
    </source>
</evidence>
<dbReference type="EMBL" id="GBXM01016645">
    <property type="protein sequence ID" value="JAH91932.1"/>
    <property type="molecule type" value="Transcribed_RNA"/>
</dbReference>
<proteinExistence type="predicted"/>